<dbReference type="Proteomes" id="UP001500575">
    <property type="component" value="Unassembled WGS sequence"/>
</dbReference>
<comment type="similarity">
    <text evidence="2 10">Belongs to the binding-protein-dependent transport system permease family. CysTW subfamily.</text>
</comment>
<evidence type="ECO:0000256" key="2">
    <source>
        <dbReference type="ARBA" id="ARBA00007069"/>
    </source>
</evidence>
<feature type="transmembrane region" description="Helical" evidence="9">
    <location>
        <begin position="104"/>
        <end position="126"/>
    </location>
</feature>
<dbReference type="InterPro" id="IPR000515">
    <property type="entry name" value="MetI-like"/>
</dbReference>
<proteinExistence type="inferred from homology"/>
<feature type="transmembrane region" description="Helical" evidence="9">
    <location>
        <begin position="249"/>
        <end position="268"/>
    </location>
</feature>
<dbReference type="PROSITE" id="PS50928">
    <property type="entry name" value="ABC_TM1"/>
    <property type="match status" value="1"/>
</dbReference>
<evidence type="ECO:0000256" key="4">
    <source>
        <dbReference type="ARBA" id="ARBA00022475"/>
    </source>
</evidence>
<protein>
    <recommendedName>
        <fullName evidence="10">Molybdenum transport system permease</fullName>
    </recommendedName>
</protein>
<keyword evidence="13" id="KW-1185">Reference proteome</keyword>
<keyword evidence="6 9" id="KW-0812">Transmembrane</keyword>
<dbReference type="Pfam" id="PF00528">
    <property type="entry name" value="BPD_transp_1"/>
    <property type="match status" value="1"/>
</dbReference>
<dbReference type="Gene3D" id="1.10.3720.10">
    <property type="entry name" value="MetI-like"/>
    <property type="match status" value="1"/>
</dbReference>
<sequence length="275" mass="29250">MPTPASRRRREAMTDPRRRVGVPTWIYVPALAGAAFVLLPLLAIVLRTPWSRFLDLITSEASREALLLSLRTSATSTLLCVLFGVPMATVLARSEGRWLGVVRSLVLLPLVLPPVVGGIALLYTFGRRGLLGETFEVLGVQVAFSTTAVVMAQTFVALPFLVVSLEGALRTAGQRFEVVAASLGASPTTVFRRVTLPMVLPGLVSGAVLAFARALGEFGATITFAGSLQGVTRTLPLEIYLRRETDAEAAVALSLVLVVVAVLVIGFARQGRSAL</sequence>
<evidence type="ECO:0000256" key="3">
    <source>
        <dbReference type="ARBA" id="ARBA00022448"/>
    </source>
</evidence>
<evidence type="ECO:0000256" key="9">
    <source>
        <dbReference type="RuleBase" id="RU363032"/>
    </source>
</evidence>
<evidence type="ECO:0000256" key="10">
    <source>
        <dbReference type="RuleBase" id="RU365097"/>
    </source>
</evidence>
<evidence type="ECO:0000256" key="1">
    <source>
        <dbReference type="ARBA" id="ARBA00004651"/>
    </source>
</evidence>
<evidence type="ECO:0000256" key="7">
    <source>
        <dbReference type="ARBA" id="ARBA00022989"/>
    </source>
</evidence>
<keyword evidence="8 9" id="KW-0472">Membrane</keyword>
<feature type="transmembrane region" description="Helical" evidence="9">
    <location>
        <begin position="138"/>
        <end position="165"/>
    </location>
</feature>
<feature type="domain" description="ABC transmembrane type-1" evidence="11">
    <location>
        <begin position="66"/>
        <end position="268"/>
    </location>
</feature>
<name>A0ABN2Y6F1_9ACTN</name>
<evidence type="ECO:0000313" key="13">
    <source>
        <dbReference type="Proteomes" id="UP001500575"/>
    </source>
</evidence>
<evidence type="ECO:0000259" key="11">
    <source>
        <dbReference type="PROSITE" id="PS50928"/>
    </source>
</evidence>
<feature type="transmembrane region" description="Helical" evidence="9">
    <location>
        <begin position="66"/>
        <end position="92"/>
    </location>
</feature>
<keyword evidence="4 10" id="KW-1003">Cell membrane</keyword>
<evidence type="ECO:0000256" key="8">
    <source>
        <dbReference type="ARBA" id="ARBA00023136"/>
    </source>
</evidence>
<dbReference type="InterPro" id="IPR006469">
    <property type="entry name" value="NifC_ABC_porter"/>
</dbReference>
<gene>
    <name evidence="12" type="ORF">GCM10009843_17750</name>
</gene>
<dbReference type="EMBL" id="BAAAQQ010000008">
    <property type="protein sequence ID" value="GAA2122527.1"/>
    <property type="molecule type" value="Genomic_DNA"/>
</dbReference>
<dbReference type="CDD" id="cd06261">
    <property type="entry name" value="TM_PBP2"/>
    <property type="match status" value="1"/>
</dbReference>
<organism evidence="12 13">
    <name type="scientific">Nocardioides bigeumensis</name>
    <dbReference type="NCBI Taxonomy" id="433657"/>
    <lineage>
        <taxon>Bacteria</taxon>
        <taxon>Bacillati</taxon>
        <taxon>Actinomycetota</taxon>
        <taxon>Actinomycetes</taxon>
        <taxon>Propionibacteriales</taxon>
        <taxon>Nocardioidaceae</taxon>
        <taxon>Nocardioides</taxon>
    </lineage>
</organism>
<dbReference type="SUPFAM" id="SSF161098">
    <property type="entry name" value="MetI-like"/>
    <property type="match status" value="1"/>
</dbReference>
<evidence type="ECO:0000256" key="5">
    <source>
        <dbReference type="ARBA" id="ARBA00022505"/>
    </source>
</evidence>
<accession>A0ABN2Y6F1</accession>
<dbReference type="NCBIfam" id="TIGR02141">
    <property type="entry name" value="modB_ABC"/>
    <property type="match status" value="1"/>
</dbReference>
<dbReference type="InterPro" id="IPR011867">
    <property type="entry name" value="ModB_ABC"/>
</dbReference>
<keyword evidence="3 9" id="KW-0813">Transport</keyword>
<feature type="transmembrane region" description="Helical" evidence="9">
    <location>
        <begin position="194"/>
        <end position="215"/>
    </location>
</feature>
<comment type="subcellular location">
    <subcellularLocation>
        <location evidence="1 9">Cell membrane</location>
        <topology evidence="1 9">Multi-pass membrane protein</topology>
    </subcellularLocation>
</comment>
<comment type="function">
    <text evidence="10">Part of the binding-protein-dependent transport system for molybdenum; probably responsible for the translocation of the substrate across the membrane.</text>
</comment>
<dbReference type="InterPro" id="IPR035906">
    <property type="entry name" value="MetI-like_sf"/>
</dbReference>
<reference evidence="12 13" key="1">
    <citation type="journal article" date="2019" name="Int. J. Syst. Evol. Microbiol.">
        <title>The Global Catalogue of Microorganisms (GCM) 10K type strain sequencing project: providing services to taxonomists for standard genome sequencing and annotation.</title>
        <authorList>
            <consortium name="The Broad Institute Genomics Platform"/>
            <consortium name="The Broad Institute Genome Sequencing Center for Infectious Disease"/>
            <person name="Wu L."/>
            <person name="Ma J."/>
        </authorList>
    </citation>
    <scope>NUCLEOTIDE SEQUENCE [LARGE SCALE GENOMIC DNA]</scope>
    <source>
        <strain evidence="12 13">JCM 16021</strain>
    </source>
</reference>
<feature type="transmembrane region" description="Helical" evidence="9">
    <location>
        <begin position="20"/>
        <end position="46"/>
    </location>
</feature>
<dbReference type="PANTHER" id="PTHR30183:SF3">
    <property type="entry name" value="MOLYBDENUM TRANSPORT SYSTEM PERMEASE PROTEIN MODB"/>
    <property type="match status" value="1"/>
</dbReference>
<evidence type="ECO:0000313" key="12">
    <source>
        <dbReference type="EMBL" id="GAA2122527.1"/>
    </source>
</evidence>
<keyword evidence="7 9" id="KW-1133">Transmembrane helix</keyword>
<dbReference type="PANTHER" id="PTHR30183">
    <property type="entry name" value="MOLYBDENUM TRANSPORT SYSTEM PERMEASE PROTEIN MODB"/>
    <property type="match status" value="1"/>
</dbReference>
<keyword evidence="5 10" id="KW-0500">Molybdenum</keyword>
<comment type="caution">
    <text evidence="12">The sequence shown here is derived from an EMBL/GenBank/DDBJ whole genome shotgun (WGS) entry which is preliminary data.</text>
</comment>
<dbReference type="NCBIfam" id="TIGR01581">
    <property type="entry name" value="Mo_ABC_porter"/>
    <property type="match status" value="1"/>
</dbReference>
<evidence type="ECO:0000256" key="6">
    <source>
        <dbReference type="ARBA" id="ARBA00022692"/>
    </source>
</evidence>